<evidence type="ECO:0000313" key="12">
    <source>
        <dbReference type="Proteomes" id="UP001558652"/>
    </source>
</evidence>
<dbReference type="EMBL" id="JBFDAA010000004">
    <property type="protein sequence ID" value="KAL1137768.1"/>
    <property type="molecule type" value="Genomic_DNA"/>
</dbReference>
<dbReference type="PANTHER" id="PTHR15486">
    <property type="entry name" value="ANCIENT UBIQUITOUS PROTEIN"/>
    <property type="match status" value="1"/>
</dbReference>
<feature type="domain" description="CUE" evidence="10">
    <location>
        <begin position="289"/>
        <end position="331"/>
    </location>
</feature>
<dbReference type="Gene3D" id="1.10.8.10">
    <property type="entry name" value="DNA helicase RuvA subunit, C-terminal domain"/>
    <property type="match status" value="1"/>
</dbReference>
<dbReference type="GO" id="GO:0005789">
    <property type="term" value="C:endoplasmic reticulum membrane"/>
    <property type="evidence" value="ECO:0007669"/>
    <property type="project" value="UniProtKB-SubCell"/>
</dbReference>
<dbReference type="Pfam" id="PF02845">
    <property type="entry name" value="CUE"/>
    <property type="match status" value="1"/>
</dbReference>
<evidence type="ECO:0000256" key="9">
    <source>
        <dbReference type="SAM" id="Phobius"/>
    </source>
</evidence>
<name>A0ABD0ZA96_9HEMI</name>
<evidence type="ECO:0000256" key="4">
    <source>
        <dbReference type="ARBA" id="ARBA00022824"/>
    </source>
</evidence>
<dbReference type="CDD" id="cd14420">
    <property type="entry name" value="CUE_AUP1"/>
    <property type="match status" value="1"/>
</dbReference>
<dbReference type="PANTHER" id="PTHR15486:SF96">
    <property type="entry name" value="LIPID DROPLET-REGULATING VLDL ASSEMBLY FACTOR AUP1"/>
    <property type="match status" value="1"/>
</dbReference>
<evidence type="ECO:0000256" key="1">
    <source>
        <dbReference type="ARBA" id="ARBA00004406"/>
    </source>
</evidence>
<organism evidence="11 12">
    <name type="scientific">Ranatra chinensis</name>
    <dbReference type="NCBI Taxonomy" id="642074"/>
    <lineage>
        <taxon>Eukaryota</taxon>
        <taxon>Metazoa</taxon>
        <taxon>Ecdysozoa</taxon>
        <taxon>Arthropoda</taxon>
        <taxon>Hexapoda</taxon>
        <taxon>Insecta</taxon>
        <taxon>Pterygota</taxon>
        <taxon>Neoptera</taxon>
        <taxon>Paraneoptera</taxon>
        <taxon>Hemiptera</taxon>
        <taxon>Heteroptera</taxon>
        <taxon>Panheteroptera</taxon>
        <taxon>Nepomorpha</taxon>
        <taxon>Nepidae</taxon>
        <taxon>Ranatrinae</taxon>
        <taxon>Ranatra</taxon>
    </lineage>
</organism>
<keyword evidence="9" id="KW-1133">Transmembrane helix</keyword>
<comment type="similarity">
    <text evidence="6">Belongs to the AUP1 family.</text>
</comment>
<evidence type="ECO:0000256" key="5">
    <source>
        <dbReference type="ARBA" id="ARBA00023136"/>
    </source>
</evidence>
<evidence type="ECO:0000256" key="3">
    <source>
        <dbReference type="ARBA" id="ARBA00022677"/>
    </source>
</evidence>
<dbReference type="SMART" id="SM00546">
    <property type="entry name" value="CUE"/>
    <property type="match status" value="1"/>
</dbReference>
<keyword evidence="12" id="KW-1185">Reference proteome</keyword>
<dbReference type="GO" id="GO:0005811">
    <property type="term" value="C:lipid droplet"/>
    <property type="evidence" value="ECO:0007669"/>
    <property type="project" value="UniProtKB-SubCell"/>
</dbReference>
<dbReference type="PROSITE" id="PS51140">
    <property type="entry name" value="CUE"/>
    <property type="match status" value="1"/>
</dbReference>
<accession>A0ABD0ZA96</accession>
<keyword evidence="4" id="KW-0256">Endoplasmic reticulum</keyword>
<evidence type="ECO:0000256" key="6">
    <source>
        <dbReference type="ARBA" id="ARBA00035634"/>
    </source>
</evidence>
<dbReference type="Proteomes" id="UP001558652">
    <property type="component" value="Unassembled WGS sequence"/>
</dbReference>
<evidence type="ECO:0000256" key="7">
    <source>
        <dbReference type="ARBA" id="ARBA00035685"/>
    </source>
</evidence>
<proteinExistence type="inferred from homology"/>
<protein>
    <recommendedName>
        <fullName evidence="7">Lipid droplet-regulating VLDL assembly factor AUP1</fullName>
    </recommendedName>
    <alternativeName>
        <fullName evidence="8">Ancient ubiquitous protein 1</fullName>
    </alternativeName>
</protein>
<dbReference type="InterPro" id="IPR003892">
    <property type="entry name" value="CUE"/>
</dbReference>
<evidence type="ECO:0000256" key="2">
    <source>
        <dbReference type="ARBA" id="ARBA00004502"/>
    </source>
</evidence>
<dbReference type="AlphaFoldDB" id="A0ABD0ZA96"/>
<evidence type="ECO:0000313" key="11">
    <source>
        <dbReference type="EMBL" id="KAL1137768.1"/>
    </source>
</evidence>
<sequence length="408" mass="45610">MANLELKDLFEKERLPKSNWQFISLVLYSPFGLILSLLRFFIGIHACFVALVLKHTPVIRSVVLRVFCLVLGITIEPDNKQHYDKSARVLVANCVTYFDYIALHLMTDCITPSKWGESVYTSLVPGMADFSGGESVVANLRAFIEKGESVLLLQPEETTSGKNGLLKFSTVAAQVNRRVQPVAVSVERPLWANAAPTVLGASIPLDIFWFLFSPYTIFKFRFLNVIQREPDDTDETFADKMQSAIASSLSVQPTSYTASDKAEYEKRYIDELNRPVLVGSPVIQMRNPELLRMSTQVSEVLPHVPPDAILKDLSRTWSVETTISNILEGVVQFTPLPQSSSISHSSRSQSPIVSYIFAQFLQGPSADDSVAAKSASQDRLLSFTEKKVKMIAEARQRYIEKHGLKDIL</sequence>
<keyword evidence="9" id="KW-0812">Transmembrane</keyword>
<dbReference type="InterPro" id="IPR048056">
    <property type="entry name" value="AUP1_CUE"/>
</dbReference>
<comment type="caution">
    <text evidence="11">The sequence shown here is derived from an EMBL/GenBank/DDBJ whole genome shotgun (WGS) entry which is preliminary data.</text>
</comment>
<evidence type="ECO:0000259" key="10">
    <source>
        <dbReference type="PROSITE" id="PS51140"/>
    </source>
</evidence>
<gene>
    <name evidence="11" type="ORF">AAG570_009464</name>
</gene>
<keyword evidence="3" id="KW-0551">Lipid droplet</keyword>
<keyword evidence="5 9" id="KW-0472">Membrane</keyword>
<comment type="subcellular location">
    <subcellularLocation>
        <location evidence="1">Endoplasmic reticulum membrane</location>
        <topology evidence="1">Peripheral membrane protein</topology>
    </subcellularLocation>
    <subcellularLocation>
        <location evidence="2">Lipid droplet</location>
    </subcellularLocation>
</comment>
<feature type="transmembrane region" description="Helical" evidence="9">
    <location>
        <begin position="20"/>
        <end position="51"/>
    </location>
</feature>
<reference evidence="11 12" key="1">
    <citation type="submission" date="2024-07" db="EMBL/GenBank/DDBJ databases">
        <title>Chromosome-level genome assembly of the water stick insect Ranatra chinensis (Heteroptera: Nepidae).</title>
        <authorList>
            <person name="Liu X."/>
        </authorList>
    </citation>
    <scope>NUCLEOTIDE SEQUENCE [LARGE SCALE GENOMIC DNA]</scope>
    <source>
        <strain evidence="11">Cailab_2021Rc</strain>
        <tissue evidence="11">Muscle</tissue>
    </source>
</reference>
<evidence type="ECO:0000256" key="8">
    <source>
        <dbReference type="ARBA" id="ARBA00035713"/>
    </source>
</evidence>